<accession>A0A377SVI6</accession>
<evidence type="ECO:0000256" key="1">
    <source>
        <dbReference type="SAM" id="MobiDB-lite"/>
    </source>
</evidence>
<dbReference type="EMBL" id="UGHR01000009">
    <property type="protein sequence ID" value="STR46062.1"/>
    <property type="molecule type" value="Genomic_DNA"/>
</dbReference>
<proteinExistence type="predicted"/>
<organism evidence="2 3">
    <name type="scientific">Iodobacter fluviatilis</name>
    <dbReference type="NCBI Taxonomy" id="537"/>
    <lineage>
        <taxon>Bacteria</taxon>
        <taxon>Pseudomonadati</taxon>
        <taxon>Pseudomonadota</taxon>
        <taxon>Betaproteobacteria</taxon>
        <taxon>Neisseriales</taxon>
        <taxon>Chitinibacteraceae</taxon>
        <taxon>Iodobacter</taxon>
    </lineage>
</organism>
<evidence type="ECO:0000313" key="3">
    <source>
        <dbReference type="Proteomes" id="UP000255108"/>
    </source>
</evidence>
<dbReference type="RefSeq" id="WP_115230256.1">
    <property type="nucleotide sequence ID" value="NZ_CAWRDJ010000004.1"/>
</dbReference>
<dbReference type="Proteomes" id="UP000255108">
    <property type="component" value="Unassembled WGS sequence"/>
</dbReference>
<feature type="compositionally biased region" description="Low complexity" evidence="1">
    <location>
        <begin position="29"/>
        <end position="42"/>
    </location>
</feature>
<name>A0A377SVI6_9NEIS</name>
<evidence type="ECO:0000313" key="2">
    <source>
        <dbReference type="EMBL" id="STR46062.1"/>
    </source>
</evidence>
<protein>
    <submittedName>
        <fullName evidence="2">Uncharacterized protein</fullName>
    </submittedName>
</protein>
<feature type="region of interest" description="Disordered" evidence="1">
    <location>
        <begin position="14"/>
        <end position="44"/>
    </location>
</feature>
<dbReference type="AlphaFoldDB" id="A0A377SVI6"/>
<gene>
    <name evidence="2" type="ORF">NCTC11159_04671</name>
</gene>
<reference evidence="2 3" key="1">
    <citation type="submission" date="2018-06" db="EMBL/GenBank/DDBJ databases">
        <authorList>
            <consortium name="Pathogen Informatics"/>
            <person name="Doyle S."/>
        </authorList>
    </citation>
    <scope>NUCLEOTIDE SEQUENCE [LARGE SCALE GENOMIC DNA]</scope>
    <source>
        <strain evidence="2 3">NCTC11159</strain>
    </source>
</reference>
<sequence>MQIFLVFLPLLKKPHSNGKSSDSEIRLDSMSSSSKKVKSAAAPEGGKVEDVCAAAHCRRERFLLSDSGFKHFSREVFD</sequence>